<dbReference type="PANTHER" id="PTHR12733">
    <property type="entry name" value="MITOCHONDRIAL ATP SYNTHASE B CHAIN"/>
    <property type="match status" value="1"/>
</dbReference>
<dbReference type="PANTHER" id="PTHR12733:SF3">
    <property type="entry name" value="ATP SYNTHASE F(0) COMPLEX SUBUNIT B1, MITOCHONDRIAL"/>
    <property type="match status" value="1"/>
</dbReference>
<dbReference type="Gene3D" id="1.20.5.2210">
    <property type="match status" value="1"/>
</dbReference>
<evidence type="ECO:0000256" key="10">
    <source>
        <dbReference type="RuleBase" id="RU368017"/>
    </source>
</evidence>
<dbReference type="InterPro" id="IPR008688">
    <property type="entry name" value="ATP_synth_Bsub_B/MI25"/>
</dbReference>
<dbReference type="EMBL" id="NPHW01006310">
    <property type="protein sequence ID" value="OXV05914.1"/>
    <property type="molecule type" value="Genomic_DNA"/>
</dbReference>
<evidence type="ECO:0000313" key="12">
    <source>
        <dbReference type="Proteomes" id="UP000243515"/>
    </source>
</evidence>
<keyword evidence="12" id="KW-1185">Reference proteome</keyword>
<comment type="function">
    <text evidence="10">Subunit b, of the mitochondrial membrane ATP synthase complex (F(1)F(0) ATP synthase or Complex V) that produces ATP from ADP in the presence of a proton gradient across the membrane which is generated by electron transport complexes of the respiratory chain. ATP synthase complex consist of a soluble F(1) head domain - the catalytic core - and a membrane F(1) domain - the membrane proton channel. These two domains are linked by a central stalk rotating inside the F(1) region and a stationary peripheral stalk. During catalysis, ATP synthesis in the catalytic domain of F(1) is coupled via a rotary mechanism of the central stalk subunits to proton translocation. In vivo, can only synthesize ATP although its ATP hydrolase activity can be activated artificially in vitro. Part of the complex F(0) domain. Part of the complex F(0) domain and the peripheric stalk, which acts as a stator to hold the catalytic alpha(3)beta(3) subcomplex and subunit a/ATP6 static relative to the rotary elements.</text>
</comment>
<dbReference type="GO" id="GO:0046933">
    <property type="term" value="F:proton-transporting ATP synthase activity, rotational mechanism"/>
    <property type="evidence" value="ECO:0007669"/>
    <property type="project" value="TreeGrafter"/>
</dbReference>
<comment type="similarity">
    <text evidence="1 10">Belongs to the eukaryotic ATPase B chain family.</text>
</comment>
<keyword evidence="4 10" id="KW-0375">Hydrogen ion transport</keyword>
<dbReference type="AlphaFoldDB" id="A0A232LP92"/>
<evidence type="ECO:0000256" key="6">
    <source>
        <dbReference type="ARBA" id="ARBA00023065"/>
    </source>
</evidence>
<keyword evidence="2 10" id="KW-0813">Transport</keyword>
<evidence type="ECO:0000256" key="4">
    <source>
        <dbReference type="ARBA" id="ARBA00022781"/>
    </source>
</evidence>
<protein>
    <recommendedName>
        <fullName evidence="10">ATP synthase subunit 4</fullName>
    </recommendedName>
</protein>
<dbReference type="GO" id="GO:0045259">
    <property type="term" value="C:proton-transporting ATP synthase complex"/>
    <property type="evidence" value="ECO:0007669"/>
    <property type="project" value="UniProtKB-KW"/>
</dbReference>
<organism evidence="11 12">
    <name type="scientific">Elaphomyces granulatus</name>
    <dbReference type="NCBI Taxonomy" id="519963"/>
    <lineage>
        <taxon>Eukaryota</taxon>
        <taxon>Fungi</taxon>
        <taxon>Dikarya</taxon>
        <taxon>Ascomycota</taxon>
        <taxon>Pezizomycotina</taxon>
        <taxon>Eurotiomycetes</taxon>
        <taxon>Eurotiomycetidae</taxon>
        <taxon>Eurotiales</taxon>
        <taxon>Elaphomycetaceae</taxon>
        <taxon>Elaphomyces</taxon>
    </lineage>
</organism>
<proteinExistence type="inferred from homology"/>
<keyword evidence="8 10" id="KW-0472">Membrane</keyword>
<dbReference type="InterPro" id="IPR013837">
    <property type="entry name" value="ATP_synth_F0_suB"/>
</dbReference>
<evidence type="ECO:0000313" key="11">
    <source>
        <dbReference type="EMBL" id="OXV05914.1"/>
    </source>
</evidence>
<keyword evidence="5 10" id="KW-0999">Mitochondrion inner membrane</keyword>
<keyword evidence="7 10" id="KW-0496">Mitochondrion</keyword>
<dbReference type="Proteomes" id="UP000243515">
    <property type="component" value="Unassembled WGS sequence"/>
</dbReference>
<sequence>MASRLAKSAVGAARLRPAVSRNVPAIASSLTTIRSVSSVPTEDPKRKAQSILDSLPGNSLVTKTAILSAGAGLSIAAISNELYVVNEETIVAFCLLSVFAAVAKYGGPMYKEWAEGQVQKHKDILNAARADHTDAVKQRIDNVQQLSGVVEITKQLFDVSKETAKLEAHAFELEQRTTIAADAKQVLDSWVRYEGQVKQREQRELAEAVISKIQAELKNPKVLQQILQQSVADVEKILSSKSQ</sequence>
<evidence type="ECO:0000256" key="7">
    <source>
        <dbReference type="ARBA" id="ARBA00023128"/>
    </source>
</evidence>
<keyword evidence="6 10" id="KW-0406">Ion transport</keyword>
<gene>
    <name evidence="11" type="ORF">Egran_06319</name>
</gene>
<accession>A0A232LP92</accession>
<keyword evidence="3 10" id="KW-0138">CF(0)</keyword>
<evidence type="ECO:0000256" key="8">
    <source>
        <dbReference type="ARBA" id="ARBA00023136"/>
    </source>
</evidence>
<evidence type="ECO:0000256" key="1">
    <source>
        <dbReference type="ARBA" id="ARBA00007479"/>
    </source>
</evidence>
<dbReference type="OrthoDB" id="67388at2759"/>
<dbReference type="SUPFAM" id="SSF161060">
    <property type="entry name" value="ATP synthase B chain-like"/>
    <property type="match status" value="1"/>
</dbReference>
<evidence type="ECO:0000256" key="2">
    <source>
        <dbReference type="ARBA" id="ARBA00022448"/>
    </source>
</evidence>
<comment type="subunit">
    <text evidence="9 10">F-type ATPases have 2 components, CF(1) - the catalytic core - and CF(0) - the membrane proton channel. In yeast, the dimeric form of ATP synthase consists of 17 polypeptides: alpha, beta, gamma, delta, epsilon, 4 (B), 5 (OSCP), 6 (A), 8, 9 (C), d, E (Tim11), f, g, h, i/j and k.</text>
</comment>
<reference evidence="11 12" key="1">
    <citation type="journal article" date="2015" name="Environ. Microbiol.">
        <title>Metagenome sequence of Elaphomyces granulatus from sporocarp tissue reveals Ascomycota ectomycorrhizal fingerprints of genome expansion and a Proteobacteria-rich microbiome.</title>
        <authorList>
            <person name="Quandt C.A."/>
            <person name="Kohler A."/>
            <person name="Hesse C.N."/>
            <person name="Sharpton T.J."/>
            <person name="Martin F."/>
            <person name="Spatafora J.W."/>
        </authorList>
    </citation>
    <scope>NUCLEOTIDE SEQUENCE [LARGE SCALE GENOMIC DNA]</scope>
    <source>
        <strain evidence="11 12">OSC145934</strain>
    </source>
</reference>
<dbReference type="Pfam" id="PF05405">
    <property type="entry name" value="Mt_ATP-synt_B"/>
    <property type="match status" value="1"/>
</dbReference>
<evidence type="ECO:0000256" key="5">
    <source>
        <dbReference type="ARBA" id="ARBA00022792"/>
    </source>
</evidence>
<evidence type="ECO:0000256" key="3">
    <source>
        <dbReference type="ARBA" id="ARBA00022547"/>
    </source>
</evidence>
<name>A0A232LP92_9EURO</name>
<dbReference type="FunFam" id="1.20.5.2210:FF:000002">
    <property type="entry name" value="ATP synthase subunit 4 mitochondrial"/>
    <property type="match status" value="1"/>
</dbReference>
<dbReference type="GO" id="GO:0005743">
    <property type="term" value="C:mitochondrial inner membrane"/>
    <property type="evidence" value="ECO:0007669"/>
    <property type="project" value="UniProtKB-SubCell"/>
</dbReference>
<evidence type="ECO:0000256" key="9">
    <source>
        <dbReference type="ARBA" id="ARBA00062152"/>
    </source>
</evidence>
<comment type="caution">
    <text evidence="11">The sequence shown here is derived from an EMBL/GenBank/DDBJ whole genome shotgun (WGS) entry which is preliminary data.</text>
</comment>
<comment type="subcellular location">
    <subcellularLocation>
        <location evidence="10">Mitochondrion</location>
    </subcellularLocation>
    <subcellularLocation>
        <location evidence="10">Mitochondrion inner membrane</location>
    </subcellularLocation>
</comment>